<sequence>MGSKRRRESRSGPPDIDLEGFITVQGNGCSAAGGVNGQTDFEVQNANRSFVIVTKNRFACLEEDDEDDGPEDLLGTTANLSVGVNENRFACLDADDEDDGPEELLGAKVNGVAFLTVLRDEWLPSSNVSPAAKTDTGLNESTAESKIGDGPAPVGETKKGVGANSRKTNCAGQKDFVVVDSIADSSSGSDGNDHDQNLAQRVEISRARRRRRKKSRFKRKKKAGSQRRCQRFRRNTWRRVRSNTGRRATTLNYHTTQQSDEVSVDTIEEINVFGAVPAENVITPPRRFCKGEKSRVKSHSKSKHSDNDEIIHQASLGSKGPSWSSTFLLGLARTTLFYAFVGFVLWLSKSVGAVSLTSIHLQLNYFPDQPGRADLPTPLVVATPAAPVMSRRQRRADARREKKEEKHQQKLQLRTKSYRNLVHRSFPLRLRNARFYPYRNLIPKDVIGTPGISSVIENENFVSDPNTEQESASQIATMQIFVKTVAGRTITIDANSLDLVYKVKTKIQDRECIPPDQQRLLYNGKQLEDAKTLSDYNIEKESTLYLLLRLRGGTKPQDSNIVTDQSEVEHDTHSDDQKTTSSDETELEDINEPKDVVLENGAPAMDSDVVLERADNADASEVPIPERNIVSPSDDPTVPSYPSVPYPETFKSDGTGTHQPRGVKFENVPLQYASDDELLDFLLMTVESNIESTGFEMDEEGYFIPAKIANSLLEKKELKMVPRHIQAALATDKTALTPEQCVKVAQFPEFVPFPDEQTPKIYGDIENSTQVLLSGNGAGQLPVVYYASPLGFAIACHRHWLKPKTAKRYLAEGIGEIIGRRTYRTARKKKRYLVRSYKLLKSTPDAFGYRHVHLCDEDCSSTGYECSLAGLIAATFIGPRPTPKHVIHHKSKQCNNDSEYLRWIPQSENLQLSNRVRGNELARRESTKILKSEYKTFADCDPKEVWYDYPDPSLPIKINADGTLIYDTRAKLFYDITIITYKPKGPNLPIVHVTVSIGGKRYCFYRLAVECFTGELLTDLEIVDHVDRNRENNSFDNLAVVSPLESANNKRTTRRYREDGTMTGVFHREGELWYAIYSDYEVFEKKLRASHKKKYFTYTEYGNCTNARIAAEWFREKKMQENAEYRKKHSLKHRGRDENGVPHKPIKRHYDSSKRKQAMLDPQTEQEKKEQAAVLKNQRKRLNRICDKMKVARIEGVYTAEECARFPDLTHFQEEYLRKSVKPEKVDAALEKYRLHKGKIATDQQLFELLQKREEESNDLDDAAMLDLDDAAIPEGLDNADFKDYSLSGDKSVEGGSRKRKRTEALDDLAIND</sequence>
<dbReference type="SUPFAM" id="SSF54236">
    <property type="entry name" value="Ubiquitin-like"/>
    <property type="match status" value="1"/>
</dbReference>
<evidence type="ECO:0000259" key="2">
    <source>
        <dbReference type="PROSITE" id="PS50053"/>
    </source>
</evidence>
<dbReference type="InterPro" id="IPR029071">
    <property type="entry name" value="Ubiquitin-like_domsf"/>
</dbReference>
<feature type="region of interest" description="Disordered" evidence="1">
    <location>
        <begin position="1126"/>
        <end position="1167"/>
    </location>
</feature>
<dbReference type="PROSITE" id="PS50053">
    <property type="entry name" value="UBIQUITIN_2"/>
    <property type="match status" value="1"/>
</dbReference>
<feature type="region of interest" description="Disordered" evidence="1">
    <location>
        <begin position="388"/>
        <end position="409"/>
    </location>
</feature>
<dbReference type="InterPro" id="IPR019954">
    <property type="entry name" value="Ubiquitin_CS"/>
</dbReference>
<evidence type="ECO:0000313" key="4">
    <source>
        <dbReference type="Proteomes" id="UP000198406"/>
    </source>
</evidence>
<dbReference type="SUPFAM" id="SSF54060">
    <property type="entry name" value="His-Me finger endonucleases"/>
    <property type="match status" value="2"/>
</dbReference>
<dbReference type="EMBL" id="BDSP01000061">
    <property type="protein sequence ID" value="GAX13118.1"/>
    <property type="molecule type" value="Genomic_DNA"/>
</dbReference>
<dbReference type="InterPro" id="IPR019956">
    <property type="entry name" value="Ubiquitin_dom"/>
</dbReference>
<dbReference type="Gene3D" id="3.90.75.20">
    <property type="match status" value="2"/>
</dbReference>
<evidence type="ECO:0000313" key="3">
    <source>
        <dbReference type="EMBL" id="GAX13118.1"/>
    </source>
</evidence>
<dbReference type="Gene3D" id="3.10.20.90">
    <property type="entry name" value="Phosphatidylinositol 3-kinase Catalytic Subunit, Chain A, domain 1"/>
    <property type="match status" value="1"/>
</dbReference>
<reference evidence="3 4" key="1">
    <citation type="journal article" date="2015" name="Plant Cell">
        <title>Oil accumulation by the oleaginous diatom Fistulifera solaris as revealed by the genome and transcriptome.</title>
        <authorList>
            <person name="Tanaka T."/>
            <person name="Maeda Y."/>
            <person name="Veluchamy A."/>
            <person name="Tanaka M."/>
            <person name="Abida H."/>
            <person name="Marechal E."/>
            <person name="Bowler C."/>
            <person name="Muto M."/>
            <person name="Sunaga Y."/>
            <person name="Tanaka M."/>
            <person name="Yoshino T."/>
            <person name="Taniguchi T."/>
            <person name="Fukuda Y."/>
            <person name="Nemoto M."/>
            <person name="Matsumoto M."/>
            <person name="Wong P.S."/>
            <person name="Aburatani S."/>
            <person name="Fujibuchi W."/>
        </authorList>
    </citation>
    <scope>NUCLEOTIDE SEQUENCE [LARGE SCALE GENOMIC DNA]</scope>
    <source>
        <strain evidence="3 4">JPCC DA0580</strain>
    </source>
</reference>
<dbReference type="PROSITE" id="PS00299">
    <property type="entry name" value="UBIQUITIN_1"/>
    <property type="match status" value="1"/>
</dbReference>
<dbReference type="InParanoid" id="A0A1Z5JH67"/>
<dbReference type="Pfam" id="PF00240">
    <property type="entry name" value="ubiquitin"/>
    <property type="match status" value="1"/>
</dbReference>
<dbReference type="InterPro" id="IPR050158">
    <property type="entry name" value="Ubiquitin_ubiquitin-like"/>
</dbReference>
<feature type="compositionally biased region" description="Basic residues" evidence="1">
    <location>
        <begin position="207"/>
        <end position="232"/>
    </location>
</feature>
<dbReference type="PANTHER" id="PTHR10666">
    <property type="entry name" value="UBIQUITIN"/>
    <property type="match status" value="1"/>
</dbReference>
<proteinExistence type="predicted"/>
<dbReference type="OrthoDB" id="419317at2759"/>
<evidence type="ECO:0000256" key="1">
    <source>
        <dbReference type="SAM" id="MobiDB-lite"/>
    </source>
</evidence>
<feature type="compositionally biased region" description="Basic and acidic residues" evidence="1">
    <location>
        <begin position="567"/>
        <end position="578"/>
    </location>
</feature>
<dbReference type="Pfam" id="PF13392">
    <property type="entry name" value="HNH_3"/>
    <property type="match status" value="1"/>
</dbReference>
<feature type="region of interest" description="Disordered" evidence="1">
    <location>
        <begin position="1276"/>
        <end position="1313"/>
    </location>
</feature>
<feature type="compositionally biased region" description="Basic and acidic residues" evidence="1">
    <location>
        <begin position="395"/>
        <end position="408"/>
    </location>
</feature>
<keyword evidence="4" id="KW-1185">Reference proteome</keyword>
<feature type="region of interest" description="Disordered" evidence="1">
    <location>
        <begin position="556"/>
        <end position="601"/>
    </location>
</feature>
<dbReference type="InterPro" id="IPR044925">
    <property type="entry name" value="His-Me_finger_sf"/>
</dbReference>
<name>A0A1Z5JH67_FISSO</name>
<feature type="region of interest" description="Disordered" evidence="1">
    <location>
        <begin position="183"/>
        <end position="232"/>
    </location>
</feature>
<feature type="domain" description="Ubiquitin-like" evidence="2">
    <location>
        <begin position="478"/>
        <end position="553"/>
    </location>
</feature>
<dbReference type="InterPro" id="IPR003615">
    <property type="entry name" value="HNH_nuc"/>
</dbReference>
<dbReference type="FunFam" id="3.10.20.90:FF:000160">
    <property type="entry name" value="Polyubiquitin-C"/>
    <property type="match status" value="1"/>
</dbReference>
<protein>
    <recommendedName>
        <fullName evidence="2">Ubiquitin-like domain-containing protein</fullName>
    </recommendedName>
</protein>
<gene>
    <name evidence="3" type="ORF">FisN_17Hu047</name>
</gene>
<feature type="region of interest" description="Disordered" evidence="1">
    <location>
        <begin position="126"/>
        <end position="167"/>
    </location>
</feature>
<feature type="compositionally biased region" description="Polar residues" evidence="1">
    <location>
        <begin position="556"/>
        <end position="565"/>
    </location>
</feature>
<accession>A0A1Z5JH67</accession>
<dbReference type="Proteomes" id="UP000198406">
    <property type="component" value="Unassembled WGS sequence"/>
</dbReference>
<dbReference type="InterPro" id="IPR000626">
    <property type="entry name" value="Ubiquitin-like_dom"/>
</dbReference>
<organism evidence="3 4">
    <name type="scientific">Fistulifera solaris</name>
    <name type="common">Oleaginous diatom</name>
    <dbReference type="NCBI Taxonomy" id="1519565"/>
    <lineage>
        <taxon>Eukaryota</taxon>
        <taxon>Sar</taxon>
        <taxon>Stramenopiles</taxon>
        <taxon>Ochrophyta</taxon>
        <taxon>Bacillariophyta</taxon>
        <taxon>Bacillariophyceae</taxon>
        <taxon>Bacillariophycidae</taxon>
        <taxon>Naviculales</taxon>
        <taxon>Naviculaceae</taxon>
        <taxon>Fistulifera</taxon>
    </lineage>
</organism>
<comment type="caution">
    <text evidence="3">The sequence shown here is derived from an EMBL/GenBank/DDBJ whole genome shotgun (WGS) entry which is preliminary data.</text>
</comment>
<dbReference type="SMART" id="SM00213">
    <property type="entry name" value="UBQ"/>
    <property type="match status" value="1"/>
</dbReference>
<dbReference type="PRINTS" id="PR00348">
    <property type="entry name" value="UBIQUITIN"/>
</dbReference>